<gene>
    <name evidence="9" type="ORF">EV191_102192</name>
</gene>
<dbReference type="GO" id="GO:0033214">
    <property type="term" value="P:siderophore-iron import into cell"/>
    <property type="evidence" value="ECO:0007669"/>
    <property type="project" value="TreeGrafter"/>
</dbReference>
<dbReference type="InterPro" id="IPR037294">
    <property type="entry name" value="ABC_BtuC-like"/>
</dbReference>
<dbReference type="SUPFAM" id="SSF81345">
    <property type="entry name" value="ABC transporter involved in vitamin B12 uptake, BtuC"/>
    <property type="match status" value="1"/>
</dbReference>
<feature type="transmembrane region" description="Helical" evidence="8">
    <location>
        <begin position="320"/>
        <end position="338"/>
    </location>
</feature>
<keyword evidence="3" id="KW-0813">Transport</keyword>
<feature type="transmembrane region" description="Helical" evidence="8">
    <location>
        <begin position="158"/>
        <end position="181"/>
    </location>
</feature>
<dbReference type="RefSeq" id="WP_132876370.1">
    <property type="nucleotide sequence ID" value="NZ_SLXQ01000002.1"/>
</dbReference>
<dbReference type="GO" id="GO:0022857">
    <property type="term" value="F:transmembrane transporter activity"/>
    <property type="evidence" value="ECO:0007669"/>
    <property type="project" value="InterPro"/>
</dbReference>
<evidence type="ECO:0000256" key="7">
    <source>
        <dbReference type="ARBA" id="ARBA00023136"/>
    </source>
</evidence>
<feature type="transmembrane region" description="Helical" evidence="8">
    <location>
        <begin position="251"/>
        <end position="277"/>
    </location>
</feature>
<evidence type="ECO:0000256" key="4">
    <source>
        <dbReference type="ARBA" id="ARBA00022475"/>
    </source>
</evidence>
<evidence type="ECO:0000256" key="2">
    <source>
        <dbReference type="ARBA" id="ARBA00007935"/>
    </source>
</evidence>
<dbReference type="AlphaFoldDB" id="A0A4R2R5X8"/>
<dbReference type="FunFam" id="1.10.3470.10:FF:000001">
    <property type="entry name" value="Vitamin B12 ABC transporter permease BtuC"/>
    <property type="match status" value="1"/>
</dbReference>
<feature type="transmembrane region" description="Helical" evidence="8">
    <location>
        <begin position="78"/>
        <end position="96"/>
    </location>
</feature>
<reference evidence="9 10" key="1">
    <citation type="submission" date="2019-03" db="EMBL/GenBank/DDBJ databases">
        <title>Genomic Encyclopedia of Type Strains, Phase IV (KMG-IV): sequencing the most valuable type-strain genomes for metagenomic binning, comparative biology and taxonomic classification.</title>
        <authorList>
            <person name="Goeker M."/>
        </authorList>
    </citation>
    <scope>NUCLEOTIDE SEQUENCE [LARGE SCALE GENOMIC DNA]</scope>
    <source>
        <strain evidence="9 10">DSM 45765</strain>
    </source>
</reference>
<proteinExistence type="inferred from homology"/>
<comment type="caution">
    <text evidence="9">The sequence shown here is derived from an EMBL/GenBank/DDBJ whole genome shotgun (WGS) entry which is preliminary data.</text>
</comment>
<dbReference type="PANTHER" id="PTHR30472:SF24">
    <property type="entry name" value="FERRIC ENTEROBACTIN TRANSPORT SYSTEM PERMEASE PROTEIN FEPG"/>
    <property type="match status" value="1"/>
</dbReference>
<comment type="similarity">
    <text evidence="2">Belongs to the binding-protein-dependent transport system permease family. FecCD subfamily.</text>
</comment>
<dbReference type="EMBL" id="SLXQ01000002">
    <property type="protein sequence ID" value="TCP54981.1"/>
    <property type="molecule type" value="Genomic_DNA"/>
</dbReference>
<feature type="transmembrane region" description="Helical" evidence="8">
    <location>
        <begin position="108"/>
        <end position="126"/>
    </location>
</feature>
<keyword evidence="5 8" id="KW-0812">Transmembrane</keyword>
<comment type="subcellular location">
    <subcellularLocation>
        <location evidence="1">Cell membrane</location>
        <topology evidence="1">Multi-pass membrane protein</topology>
    </subcellularLocation>
</comment>
<accession>A0A4R2R5X8</accession>
<evidence type="ECO:0000256" key="3">
    <source>
        <dbReference type="ARBA" id="ARBA00022448"/>
    </source>
</evidence>
<dbReference type="CDD" id="cd06550">
    <property type="entry name" value="TM_ABC_iron-siderophores_like"/>
    <property type="match status" value="1"/>
</dbReference>
<evidence type="ECO:0000256" key="8">
    <source>
        <dbReference type="SAM" id="Phobius"/>
    </source>
</evidence>
<sequence length="347" mass="35488">MTAHVVLRGPSNRVGLRLATRTLLVGGVLLALLGVLIAVALITGRASLSLGEVLPALFGGGDNPGTNYIVWTLRMPRVLAAVLVGAALAISGAIFQRLTRNALGSPDFIGFSNGAATGAVLQILLFGAGPMAVVGGALVGGAVTAVLVYGLAYRRGVAGYRLVLVGIGISAVLLSLNHYLLVRAELSDAYRAAIWLTGSLNGRSWDHVAVLAGALVLCLPVALLLSRQLTLLEMGNDLAYSLGVPVERTRLALIAAGVGLVAAATATAGPIAFVALASPHIARRLTRTAGAGLVTTGLLGAVLLLISDIAVQVLFESANLPVGLATGAIGGVYLTVLLSRRWRARIR</sequence>
<keyword evidence="6 8" id="KW-1133">Transmembrane helix</keyword>
<feature type="transmembrane region" description="Helical" evidence="8">
    <location>
        <begin position="133"/>
        <end position="152"/>
    </location>
</feature>
<evidence type="ECO:0000313" key="10">
    <source>
        <dbReference type="Proteomes" id="UP000294911"/>
    </source>
</evidence>
<keyword evidence="4" id="KW-1003">Cell membrane</keyword>
<dbReference type="OrthoDB" id="4455417at2"/>
<keyword evidence="7 8" id="KW-0472">Membrane</keyword>
<evidence type="ECO:0000256" key="6">
    <source>
        <dbReference type="ARBA" id="ARBA00022989"/>
    </source>
</evidence>
<name>A0A4R2R5X8_9PSEU</name>
<organism evidence="9 10">
    <name type="scientific">Tamaricihabitans halophyticus</name>
    <dbReference type="NCBI Taxonomy" id="1262583"/>
    <lineage>
        <taxon>Bacteria</taxon>
        <taxon>Bacillati</taxon>
        <taxon>Actinomycetota</taxon>
        <taxon>Actinomycetes</taxon>
        <taxon>Pseudonocardiales</taxon>
        <taxon>Pseudonocardiaceae</taxon>
        <taxon>Tamaricihabitans</taxon>
    </lineage>
</organism>
<dbReference type="InterPro" id="IPR000522">
    <property type="entry name" value="ABC_transptr_permease_BtuC"/>
</dbReference>
<evidence type="ECO:0000256" key="5">
    <source>
        <dbReference type="ARBA" id="ARBA00022692"/>
    </source>
</evidence>
<dbReference type="Gene3D" id="1.10.3470.10">
    <property type="entry name" value="ABC transporter involved in vitamin B12 uptake, BtuC"/>
    <property type="match status" value="1"/>
</dbReference>
<feature type="transmembrane region" description="Helical" evidence="8">
    <location>
        <begin position="289"/>
        <end position="314"/>
    </location>
</feature>
<keyword evidence="10" id="KW-1185">Reference proteome</keyword>
<evidence type="ECO:0000313" key="9">
    <source>
        <dbReference type="EMBL" id="TCP54981.1"/>
    </source>
</evidence>
<dbReference type="Pfam" id="PF01032">
    <property type="entry name" value="FecCD"/>
    <property type="match status" value="1"/>
</dbReference>
<dbReference type="Proteomes" id="UP000294911">
    <property type="component" value="Unassembled WGS sequence"/>
</dbReference>
<dbReference type="GO" id="GO:0005886">
    <property type="term" value="C:plasma membrane"/>
    <property type="evidence" value="ECO:0007669"/>
    <property type="project" value="UniProtKB-SubCell"/>
</dbReference>
<feature type="transmembrane region" description="Helical" evidence="8">
    <location>
        <begin position="23"/>
        <end position="42"/>
    </location>
</feature>
<dbReference type="PANTHER" id="PTHR30472">
    <property type="entry name" value="FERRIC ENTEROBACTIN TRANSPORT SYSTEM PERMEASE PROTEIN"/>
    <property type="match status" value="1"/>
</dbReference>
<evidence type="ECO:0000256" key="1">
    <source>
        <dbReference type="ARBA" id="ARBA00004651"/>
    </source>
</evidence>
<protein>
    <submittedName>
        <fullName evidence="9">Iron complex transport system permease protein</fullName>
    </submittedName>
</protein>